<reference evidence="1" key="1">
    <citation type="submission" date="2018-05" db="EMBL/GenBank/DDBJ databases">
        <authorList>
            <person name="Lanie J.A."/>
            <person name="Ng W.-L."/>
            <person name="Kazmierczak K.M."/>
            <person name="Andrzejewski T.M."/>
            <person name="Davidsen T.M."/>
            <person name="Wayne K.J."/>
            <person name="Tettelin H."/>
            <person name="Glass J.I."/>
            <person name="Rusch D."/>
            <person name="Podicherti R."/>
            <person name="Tsui H.-C.T."/>
            <person name="Winkler M.E."/>
        </authorList>
    </citation>
    <scope>NUCLEOTIDE SEQUENCE</scope>
</reference>
<evidence type="ECO:0000313" key="1">
    <source>
        <dbReference type="EMBL" id="SVD18874.1"/>
    </source>
</evidence>
<dbReference type="Gene3D" id="3.40.190.10">
    <property type="entry name" value="Periplasmic binding protein-like II"/>
    <property type="match status" value="1"/>
</dbReference>
<proteinExistence type="predicted"/>
<feature type="non-terminal residue" evidence="1">
    <location>
        <position position="102"/>
    </location>
</feature>
<name>A0A382T9S3_9ZZZZ</name>
<sequence>MNFTKTTTVAAAVVLLAGPVAAQTVGIGTTAKGATSQVTAAIASVVSKFGGMQMRPSPMAGTQKYIPAVNSGSLEFGAANIMQTTWAIKGQVLSKGLPNPNI</sequence>
<dbReference type="EMBL" id="UINC01134995">
    <property type="protein sequence ID" value="SVD18874.1"/>
    <property type="molecule type" value="Genomic_DNA"/>
</dbReference>
<accession>A0A382T9S3</accession>
<protein>
    <submittedName>
        <fullName evidence="1">Uncharacterized protein</fullName>
    </submittedName>
</protein>
<dbReference type="AlphaFoldDB" id="A0A382T9S3"/>
<organism evidence="1">
    <name type="scientific">marine metagenome</name>
    <dbReference type="NCBI Taxonomy" id="408172"/>
    <lineage>
        <taxon>unclassified sequences</taxon>
        <taxon>metagenomes</taxon>
        <taxon>ecological metagenomes</taxon>
    </lineage>
</organism>
<gene>
    <name evidence="1" type="ORF">METZ01_LOCUS371728</name>
</gene>